<dbReference type="OrthoDB" id="7375127at2"/>
<dbReference type="GO" id="GO:0006779">
    <property type="term" value="P:porphyrin-containing compound biosynthetic process"/>
    <property type="evidence" value="ECO:0007669"/>
    <property type="project" value="InterPro"/>
</dbReference>
<evidence type="ECO:0000313" key="2">
    <source>
        <dbReference type="EMBL" id="SDA37755.1"/>
    </source>
</evidence>
<organism evidence="2 3">
    <name type="scientific">Allisonella histaminiformans</name>
    <dbReference type="NCBI Taxonomy" id="209880"/>
    <lineage>
        <taxon>Bacteria</taxon>
        <taxon>Bacillati</taxon>
        <taxon>Bacillota</taxon>
        <taxon>Negativicutes</taxon>
        <taxon>Veillonellales</taxon>
        <taxon>Veillonellaceae</taxon>
        <taxon>Allisonella</taxon>
    </lineage>
</organism>
<proteinExistence type="predicted"/>
<protein>
    <submittedName>
        <fullName evidence="2">Uroporphyrinogen decarboxylase (URO-D)</fullName>
    </submittedName>
</protein>
<evidence type="ECO:0000313" key="3">
    <source>
        <dbReference type="Proteomes" id="UP000199689"/>
    </source>
</evidence>
<sequence>MIKRELIESVIAGEPVTRIPCMFWQAPSMYTSPEEQAEKTSEFYERHDSDIIKINNIPPIPVSSTGRHVPDGKTNLSMGSVNHGPLHQQLQVLKSFIPMKKDSAPVLFTVLSPLSSAAAMYPHLLTDASVSPSQKEELLTDISERTCSLVRTAVEAGADGIFFITLLASYDALSPSLYRKYGFPYDIAVLSSSPGWCNILHAEGKETMFPLLRKYPVQFITRNAPDSLQGLKEMAAVRRWFGVHSFPAPMPAKTTC</sequence>
<keyword evidence="3" id="KW-1185">Reference proteome</keyword>
<dbReference type="EMBL" id="FMXA01000003">
    <property type="protein sequence ID" value="SDA37755.1"/>
    <property type="molecule type" value="Genomic_DNA"/>
</dbReference>
<name>A0A1G5UYC7_9FIRM</name>
<dbReference type="Proteomes" id="UP000199689">
    <property type="component" value="Unassembled WGS sequence"/>
</dbReference>
<dbReference type="InterPro" id="IPR000257">
    <property type="entry name" value="Uroporphyrinogen_deCOase"/>
</dbReference>
<dbReference type="InterPro" id="IPR038071">
    <property type="entry name" value="UROD/MetE-like_sf"/>
</dbReference>
<evidence type="ECO:0000259" key="1">
    <source>
        <dbReference type="Pfam" id="PF01208"/>
    </source>
</evidence>
<dbReference type="GO" id="GO:0004853">
    <property type="term" value="F:uroporphyrinogen decarboxylase activity"/>
    <property type="evidence" value="ECO:0007669"/>
    <property type="project" value="InterPro"/>
</dbReference>
<reference evidence="2 3" key="1">
    <citation type="submission" date="2016-10" db="EMBL/GenBank/DDBJ databases">
        <authorList>
            <person name="de Groot N.N."/>
        </authorList>
    </citation>
    <scope>NUCLEOTIDE SEQUENCE [LARGE SCALE GENOMIC DNA]</scope>
    <source>
        <strain evidence="2 3">DSM 15230</strain>
    </source>
</reference>
<dbReference type="RefSeq" id="WP_091362812.1">
    <property type="nucleotide sequence ID" value="NZ_FMXA01000003.1"/>
</dbReference>
<dbReference type="Gene3D" id="3.20.20.210">
    <property type="match status" value="1"/>
</dbReference>
<accession>A0A1G5UYC7</accession>
<feature type="domain" description="Uroporphyrinogen decarboxylase (URO-D)" evidence="1">
    <location>
        <begin position="90"/>
        <end position="221"/>
    </location>
</feature>
<dbReference type="AlphaFoldDB" id="A0A1G5UYC7"/>
<dbReference type="SUPFAM" id="SSF51726">
    <property type="entry name" value="UROD/MetE-like"/>
    <property type="match status" value="1"/>
</dbReference>
<dbReference type="STRING" id="209880.SAMN02910343_00163"/>
<gene>
    <name evidence="2" type="ORF">SAMN02910343_00163</name>
</gene>
<dbReference type="GeneID" id="87755213"/>
<dbReference type="Pfam" id="PF01208">
    <property type="entry name" value="URO-D"/>
    <property type="match status" value="1"/>
</dbReference>